<proteinExistence type="predicted"/>
<gene>
    <name evidence="1" type="ORF">KIS1582_0277</name>
</gene>
<organism evidence="1 2">
    <name type="scientific">Cytobacillus firmus</name>
    <name type="common">Bacillus firmus</name>
    <dbReference type="NCBI Taxonomy" id="1399"/>
    <lineage>
        <taxon>Bacteria</taxon>
        <taxon>Bacillati</taxon>
        <taxon>Bacillota</taxon>
        <taxon>Bacilli</taxon>
        <taxon>Bacillales</taxon>
        <taxon>Bacillaceae</taxon>
        <taxon>Cytobacillus</taxon>
    </lineage>
</organism>
<protein>
    <submittedName>
        <fullName evidence="1">Uncharacterized protein</fullName>
    </submittedName>
</protein>
<sequence>MFPVLEGMWPVMSQDYEKLLNEYRKLWNNRKLEEDINAENILKEAISRELRDENSHPRVRKTIFEKFYLAVKRIAHSDLDDTSKAELIHMHIHEAEGLK</sequence>
<comment type="caution">
    <text evidence="1">The sequence shown here is derived from an EMBL/GenBank/DDBJ whole genome shotgun (WGS) entry which is preliminary data.</text>
</comment>
<dbReference type="AlphaFoldDB" id="A0A380XV96"/>
<evidence type="ECO:0000313" key="1">
    <source>
        <dbReference type="EMBL" id="KAF0826138.1"/>
    </source>
</evidence>
<evidence type="ECO:0000313" key="2">
    <source>
        <dbReference type="Proteomes" id="UP000465778"/>
    </source>
</evidence>
<name>A0A380XV96_CYTFI</name>
<reference evidence="1 2" key="1">
    <citation type="journal article" date="2020" name="G3 (Bethesda)">
        <title>Whole Genome Sequencing and Comparative Genomics of Two Nematicidal Bacillus Strains Reveals a Wide Range of Possible Virulence Factors.</title>
        <authorList>
            <person name="Susic N."/>
            <person name="Janezic S."/>
            <person name="Rupnik M."/>
            <person name="Geric Stare B."/>
        </authorList>
    </citation>
    <scope>NUCLEOTIDE SEQUENCE [LARGE SCALE GENOMIC DNA]</scope>
    <source>
        <strain evidence="1 2">I-1582</strain>
    </source>
</reference>
<dbReference type="Proteomes" id="UP000465778">
    <property type="component" value="Unassembled WGS sequence"/>
</dbReference>
<dbReference type="EMBL" id="VDEM01000001">
    <property type="protein sequence ID" value="KAF0826138.1"/>
    <property type="molecule type" value="Genomic_DNA"/>
</dbReference>
<accession>A0A380XV96</accession>